<dbReference type="AlphaFoldDB" id="W7TGI4"/>
<feature type="transmembrane region" description="Helical" evidence="8">
    <location>
        <begin position="140"/>
        <end position="158"/>
    </location>
</feature>
<protein>
    <submittedName>
        <fullName evidence="9">Transmembrane transporter protein, chloroquine resistant</fullName>
    </submittedName>
</protein>
<evidence type="ECO:0000256" key="5">
    <source>
        <dbReference type="ARBA" id="ARBA00022989"/>
    </source>
</evidence>
<keyword evidence="5 8" id="KW-1133">Transmembrane helix</keyword>
<feature type="transmembrane region" description="Helical" evidence="8">
    <location>
        <begin position="328"/>
        <end position="346"/>
    </location>
</feature>
<dbReference type="InterPro" id="IPR037185">
    <property type="entry name" value="EmrE-like"/>
</dbReference>
<feature type="transmembrane region" description="Helical" evidence="8">
    <location>
        <begin position="41"/>
        <end position="60"/>
    </location>
</feature>
<dbReference type="InterPro" id="IPR013936">
    <property type="entry name" value="CRT-like"/>
</dbReference>
<comment type="caution">
    <text evidence="9">The sequence shown here is derived from an EMBL/GenBank/DDBJ whole genome shotgun (WGS) entry which is preliminary data.</text>
</comment>
<feature type="transmembrane region" description="Helical" evidence="8">
    <location>
        <begin position="302"/>
        <end position="321"/>
    </location>
</feature>
<dbReference type="GO" id="GO:0016020">
    <property type="term" value="C:membrane"/>
    <property type="evidence" value="ECO:0007669"/>
    <property type="project" value="UniProtKB-SubCell"/>
</dbReference>
<evidence type="ECO:0000256" key="8">
    <source>
        <dbReference type="SAM" id="Phobius"/>
    </source>
</evidence>
<dbReference type="PANTHER" id="PTHR31326">
    <property type="entry name" value="PROTEIN CLT2, CHLOROPLASTIC"/>
    <property type="match status" value="1"/>
</dbReference>
<comment type="similarity">
    <text evidence="2">Belongs to the CRT-like transporter family.</text>
</comment>
<evidence type="ECO:0000256" key="6">
    <source>
        <dbReference type="ARBA" id="ARBA00023136"/>
    </source>
</evidence>
<evidence type="ECO:0000256" key="3">
    <source>
        <dbReference type="ARBA" id="ARBA00022448"/>
    </source>
</evidence>
<feature type="transmembrane region" description="Helical" evidence="8">
    <location>
        <begin position="358"/>
        <end position="376"/>
    </location>
</feature>
<sequence>MISEVTEFSRDATAMSEYGSFAKKTRVGAATGGPVAKCPSILSLALLVVLTLGSCNALVYKIMYQVYGSDGAFFVSTGVNVLYIIYGGLLLYPRMLFTDSITPAMKALPKRRFIIMGFLDCCGTFLAAMGAVYTPGSVQTLLNQTLIPTTMIVSACFLRTHFSNVQLAGAALVLMGAAVTVLPAFITAESDSNNGHGASPSQSRWYANLVFFASNLPVACSQVYKERAFKRDSVDVLYLTQWVSVFQFFFGLALAPLQALPGIGSAHGVPLSSIPTAFLESWDCFLEKPTSVCHGQWPAPSLLLLAFCAVNLVFNTGGLYVSKHGSAVLNVITYAVLLPVTTLIFSLRPLMGAFTEPLSASTVLGLLLVLLGFYLYQEPMLWLGRRDHGKGVDGGDEKGKVLREGLKEDGGGAQTVEEEEEEEEEEEDEEEQGTMGIHVPSFQERVVAGLGPAIYQAHTQGHPYQLVPPMVNVGVSDASIFNVE</sequence>
<evidence type="ECO:0000256" key="1">
    <source>
        <dbReference type="ARBA" id="ARBA00004141"/>
    </source>
</evidence>
<dbReference type="OrthoDB" id="416555at2759"/>
<evidence type="ECO:0000313" key="10">
    <source>
        <dbReference type="Proteomes" id="UP000019335"/>
    </source>
</evidence>
<feature type="region of interest" description="Disordered" evidence="7">
    <location>
        <begin position="404"/>
        <end position="436"/>
    </location>
</feature>
<evidence type="ECO:0000313" key="9">
    <source>
        <dbReference type="EMBL" id="EWM25227.1"/>
    </source>
</evidence>
<dbReference type="PANTHER" id="PTHR31326:SF1">
    <property type="entry name" value="PROTEIN CLT2, CHLOROPLASTIC"/>
    <property type="match status" value="1"/>
</dbReference>
<feature type="transmembrane region" description="Helical" evidence="8">
    <location>
        <begin position="236"/>
        <end position="255"/>
    </location>
</feature>
<dbReference type="Proteomes" id="UP000019335">
    <property type="component" value="Chromosome 11"/>
</dbReference>
<dbReference type="EMBL" id="AZIL01001005">
    <property type="protein sequence ID" value="EWM25227.1"/>
    <property type="molecule type" value="Genomic_DNA"/>
</dbReference>
<evidence type="ECO:0000256" key="7">
    <source>
        <dbReference type="SAM" id="MobiDB-lite"/>
    </source>
</evidence>
<reference evidence="9 10" key="1">
    <citation type="journal article" date="2014" name="Mol. Plant">
        <title>Chromosome Scale Genome Assembly and Transcriptome Profiling of Nannochloropsis gaditana in Nitrogen Depletion.</title>
        <authorList>
            <person name="Corteggiani Carpinelli E."/>
            <person name="Telatin A."/>
            <person name="Vitulo N."/>
            <person name="Forcato C."/>
            <person name="D'Angelo M."/>
            <person name="Schiavon R."/>
            <person name="Vezzi A."/>
            <person name="Giacometti G.M."/>
            <person name="Morosinotto T."/>
            <person name="Valle G."/>
        </authorList>
    </citation>
    <scope>NUCLEOTIDE SEQUENCE [LARGE SCALE GENOMIC DNA]</scope>
    <source>
        <strain evidence="9 10">B-31</strain>
    </source>
</reference>
<name>W7TGI4_9STRA</name>
<comment type="subcellular location">
    <subcellularLocation>
        <location evidence="1">Membrane</location>
        <topology evidence="1">Multi-pass membrane protein</topology>
    </subcellularLocation>
</comment>
<feature type="transmembrane region" description="Helical" evidence="8">
    <location>
        <begin position="72"/>
        <end position="92"/>
    </location>
</feature>
<keyword evidence="4 8" id="KW-0812">Transmembrane</keyword>
<feature type="transmembrane region" description="Helical" evidence="8">
    <location>
        <begin position="113"/>
        <end position="134"/>
    </location>
</feature>
<organism evidence="9 10">
    <name type="scientific">Nannochloropsis gaditana</name>
    <dbReference type="NCBI Taxonomy" id="72520"/>
    <lineage>
        <taxon>Eukaryota</taxon>
        <taxon>Sar</taxon>
        <taxon>Stramenopiles</taxon>
        <taxon>Ochrophyta</taxon>
        <taxon>Eustigmatophyceae</taxon>
        <taxon>Eustigmatales</taxon>
        <taxon>Monodopsidaceae</taxon>
        <taxon>Nannochloropsis</taxon>
    </lineage>
</organism>
<feature type="transmembrane region" description="Helical" evidence="8">
    <location>
        <begin position="165"/>
        <end position="185"/>
    </location>
</feature>
<dbReference type="SUPFAM" id="SSF103481">
    <property type="entry name" value="Multidrug resistance efflux transporter EmrE"/>
    <property type="match status" value="1"/>
</dbReference>
<keyword evidence="3" id="KW-0813">Transport</keyword>
<keyword evidence="10" id="KW-1185">Reference proteome</keyword>
<proteinExistence type="inferred from homology"/>
<keyword evidence="6 8" id="KW-0472">Membrane</keyword>
<feature type="compositionally biased region" description="Acidic residues" evidence="7">
    <location>
        <begin position="416"/>
        <end position="432"/>
    </location>
</feature>
<accession>W7TGI4</accession>
<dbReference type="Pfam" id="PF08627">
    <property type="entry name" value="CRT-like"/>
    <property type="match status" value="1"/>
</dbReference>
<evidence type="ECO:0000256" key="2">
    <source>
        <dbReference type="ARBA" id="ARBA00006690"/>
    </source>
</evidence>
<gene>
    <name evidence="9" type="ORF">Naga_100089g10</name>
</gene>
<evidence type="ECO:0000256" key="4">
    <source>
        <dbReference type="ARBA" id="ARBA00022692"/>
    </source>
</evidence>
<feature type="transmembrane region" description="Helical" evidence="8">
    <location>
        <begin position="205"/>
        <end position="224"/>
    </location>
</feature>